<dbReference type="GO" id="GO:0019379">
    <property type="term" value="P:sulfate assimilation, phosphoadenylyl sulfate reduction by phosphoadenylyl-sulfate reductase (thioredoxin)"/>
    <property type="evidence" value="ECO:0007669"/>
    <property type="project" value="InterPro"/>
</dbReference>
<feature type="domain" description="Phosphoadenosine phosphosulphate reductase" evidence="4">
    <location>
        <begin position="40"/>
        <end position="207"/>
    </location>
</feature>
<name>A0A3B1DNS9_9ZZZZ</name>
<comment type="pathway">
    <text evidence="3">Sulfur metabolism; hydrogen sulfide biosynthesis; sulfite from sulfate.</text>
</comment>
<gene>
    <name evidence="5" type="ORF">MNBD_PLANCTO02-1592</name>
</gene>
<dbReference type="Gene3D" id="3.40.50.620">
    <property type="entry name" value="HUPs"/>
    <property type="match status" value="1"/>
</dbReference>
<dbReference type="GO" id="GO:0005737">
    <property type="term" value="C:cytoplasm"/>
    <property type="evidence" value="ECO:0007669"/>
    <property type="project" value="TreeGrafter"/>
</dbReference>
<evidence type="ECO:0000259" key="4">
    <source>
        <dbReference type="Pfam" id="PF01507"/>
    </source>
</evidence>
<accession>A0A3B1DNS9</accession>
<protein>
    <submittedName>
        <fullName evidence="5">Phosphoadenylyl-sulfate reductase [thioredoxin]</fullName>
        <ecNumber evidence="5">1.8.4.8</ecNumber>
    </submittedName>
</protein>
<reference evidence="5" key="1">
    <citation type="submission" date="2018-06" db="EMBL/GenBank/DDBJ databases">
        <authorList>
            <person name="Zhirakovskaya E."/>
        </authorList>
    </citation>
    <scope>NUCLEOTIDE SEQUENCE</scope>
</reference>
<dbReference type="Pfam" id="PF01507">
    <property type="entry name" value="PAPS_reduct"/>
    <property type="match status" value="1"/>
</dbReference>
<dbReference type="GO" id="GO:0004604">
    <property type="term" value="F:phosphoadenylyl-sulfate reductase (thioredoxin) activity"/>
    <property type="evidence" value="ECO:0007669"/>
    <property type="project" value="UniProtKB-EC"/>
</dbReference>
<dbReference type="PIRSF" id="PIRSF000857">
    <property type="entry name" value="PAPS_reductase"/>
    <property type="match status" value="1"/>
</dbReference>
<dbReference type="NCBIfam" id="NF002537">
    <property type="entry name" value="PRK02090.1"/>
    <property type="match status" value="1"/>
</dbReference>
<dbReference type="PANTHER" id="PTHR46509">
    <property type="entry name" value="PHOSPHOADENOSINE PHOSPHOSULFATE REDUCTASE"/>
    <property type="match status" value="1"/>
</dbReference>
<dbReference type="InterPro" id="IPR014729">
    <property type="entry name" value="Rossmann-like_a/b/a_fold"/>
</dbReference>
<dbReference type="PANTHER" id="PTHR46509:SF1">
    <property type="entry name" value="PHOSPHOADENOSINE PHOSPHOSULFATE REDUCTASE"/>
    <property type="match status" value="1"/>
</dbReference>
<dbReference type="InterPro" id="IPR002500">
    <property type="entry name" value="PAPS_reduct_dom"/>
</dbReference>
<proteinExistence type="inferred from homology"/>
<dbReference type="EMBL" id="UOGL01000136">
    <property type="protein sequence ID" value="VAX37718.1"/>
    <property type="molecule type" value="Genomic_DNA"/>
</dbReference>
<keyword evidence="2 5" id="KW-0560">Oxidoreductase</keyword>
<organism evidence="5">
    <name type="scientific">hydrothermal vent metagenome</name>
    <dbReference type="NCBI Taxonomy" id="652676"/>
    <lineage>
        <taxon>unclassified sequences</taxon>
        <taxon>metagenomes</taxon>
        <taxon>ecological metagenomes</taxon>
    </lineage>
</organism>
<evidence type="ECO:0000256" key="3">
    <source>
        <dbReference type="ARBA" id="ARBA00024327"/>
    </source>
</evidence>
<evidence type="ECO:0000256" key="2">
    <source>
        <dbReference type="ARBA" id="ARBA00023002"/>
    </source>
</evidence>
<dbReference type="HAMAP" id="MF_00063">
    <property type="entry name" value="CysH"/>
    <property type="match status" value="1"/>
</dbReference>
<evidence type="ECO:0000313" key="5">
    <source>
        <dbReference type="EMBL" id="VAX37718.1"/>
    </source>
</evidence>
<dbReference type="InterPro" id="IPR004511">
    <property type="entry name" value="PAPS/APS_Rdtase"/>
</dbReference>
<comment type="similarity">
    <text evidence="1">Belongs to the PAPS reductase family. CysH subfamily.</text>
</comment>
<sequence length="263" mass="29749">MAKLTQADLTKRNKDLENRTPQQLITWAKEVFGNRLTGLSSMQRAGSVLCHMLSQMDTNISVLFVDTGVLFSETLQTRDRFIEEYGLEIITLSPQKTMEEQTEEHGVLYLSPEGQAKCCEMRKTEPLLAIAENYDAMMSSLRRSDGGQRSSTPLLSIDERMNCIRINPLVNFNDEQMTSYLTEHNVIINPLHAQGFSTIGCDRCTTPVMPNEPKRAGRWRHLGPWSMYCGINPTDVETATPASIDLPIDLIDRVLGRETDYMI</sequence>
<dbReference type="SUPFAM" id="SSF52402">
    <property type="entry name" value="Adenine nucleotide alpha hydrolases-like"/>
    <property type="match status" value="1"/>
</dbReference>
<dbReference type="AlphaFoldDB" id="A0A3B1DNS9"/>
<evidence type="ECO:0000256" key="1">
    <source>
        <dbReference type="ARBA" id="ARBA00009732"/>
    </source>
</evidence>
<dbReference type="EC" id="1.8.4.8" evidence="5"/>